<protein>
    <submittedName>
        <fullName evidence="2">Uncharacterized protein</fullName>
    </submittedName>
</protein>
<gene>
    <name evidence="2" type="ORF">DPMN_112986</name>
</gene>
<name>A0A9D4KHK4_DREPO</name>
<accession>A0A9D4KHK4</accession>
<reference evidence="2" key="1">
    <citation type="journal article" date="2019" name="bioRxiv">
        <title>The Genome of the Zebra Mussel, Dreissena polymorpha: A Resource for Invasive Species Research.</title>
        <authorList>
            <person name="McCartney M.A."/>
            <person name="Auch B."/>
            <person name="Kono T."/>
            <person name="Mallez S."/>
            <person name="Zhang Y."/>
            <person name="Obille A."/>
            <person name="Becker A."/>
            <person name="Abrahante J.E."/>
            <person name="Garbe J."/>
            <person name="Badalamenti J.P."/>
            <person name="Herman A."/>
            <person name="Mangelson H."/>
            <person name="Liachko I."/>
            <person name="Sullivan S."/>
            <person name="Sone E.D."/>
            <person name="Koren S."/>
            <person name="Silverstein K.A.T."/>
            <person name="Beckman K.B."/>
            <person name="Gohl D.M."/>
        </authorList>
    </citation>
    <scope>NUCLEOTIDE SEQUENCE</scope>
    <source>
        <strain evidence="2">Duluth1</strain>
        <tissue evidence="2">Whole animal</tissue>
    </source>
</reference>
<dbReference type="EMBL" id="JAIWYP010000004">
    <property type="protein sequence ID" value="KAH3839554.1"/>
    <property type="molecule type" value="Genomic_DNA"/>
</dbReference>
<keyword evidence="3" id="KW-1185">Reference proteome</keyword>
<evidence type="ECO:0000256" key="1">
    <source>
        <dbReference type="SAM" id="MobiDB-lite"/>
    </source>
</evidence>
<proteinExistence type="predicted"/>
<evidence type="ECO:0000313" key="2">
    <source>
        <dbReference type="EMBL" id="KAH3839554.1"/>
    </source>
</evidence>
<organism evidence="2 3">
    <name type="scientific">Dreissena polymorpha</name>
    <name type="common">Zebra mussel</name>
    <name type="synonym">Mytilus polymorpha</name>
    <dbReference type="NCBI Taxonomy" id="45954"/>
    <lineage>
        <taxon>Eukaryota</taxon>
        <taxon>Metazoa</taxon>
        <taxon>Spiralia</taxon>
        <taxon>Lophotrochozoa</taxon>
        <taxon>Mollusca</taxon>
        <taxon>Bivalvia</taxon>
        <taxon>Autobranchia</taxon>
        <taxon>Heteroconchia</taxon>
        <taxon>Euheterodonta</taxon>
        <taxon>Imparidentia</taxon>
        <taxon>Neoheterodontei</taxon>
        <taxon>Myida</taxon>
        <taxon>Dreissenoidea</taxon>
        <taxon>Dreissenidae</taxon>
        <taxon>Dreissena</taxon>
    </lineage>
</organism>
<reference evidence="2" key="2">
    <citation type="submission" date="2020-11" db="EMBL/GenBank/DDBJ databases">
        <authorList>
            <person name="McCartney M.A."/>
            <person name="Auch B."/>
            <person name="Kono T."/>
            <person name="Mallez S."/>
            <person name="Becker A."/>
            <person name="Gohl D.M."/>
            <person name="Silverstein K.A.T."/>
            <person name="Koren S."/>
            <person name="Bechman K.B."/>
            <person name="Herman A."/>
            <person name="Abrahante J.E."/>
            <person name="Garbe J."/>
        </authorList>
    </citation>
    <scope>NUCLEOTIDE SEQUENCE</scope>
    <source>
        <strain evidence="2">Duluth1</strain>
        <tissue evidence="2">Whole animal</tissue>
    </source>
</reference>
<sequence>MPNYSCDGREPGMHAEVCNTGYNPWEEQNGSRDEASRGPAPMDGNLTYKTNEHMGRVPTSETQWEGAWRQTPRAPPIIGLIEVGTVIPLEN</sequence>
<evidence type="ECO:0000313" key="3">
    <source>
        <dbReference type="Proteomes" id="UP000828390"/>
    </source>
</evidence>
<dbReference type="AlphaFoldDB" id="A0A9D4KHK4"/>
<comment type="caution">
    <text evidence="2">The sequence shown here is derived from an EMBL/GenBank/DDBJ whole genome shotgun (WGS) entry which is preliminary data.</text>
</comment>
<feature type="region of interest" description="Disordered" evidence="1">
    <location>
        <begin position="19"/>
        <end position="70"/>
    </location>
</feature>
<dbReference type="Proteomes" id="UP000828390">
    <property type="component" value="Unassembled WGS sequence"/>
</dbReference>